<feature type="domain" description="Hcy-binding" evidence="6">
    <location>
        <begin position="1"/>
        <end position="354"/>
    </location>
</feature>
<reference evidence="7" key="1">
    <citation type="journal article" date="2023" name="Mol. Phylogenet. Evol.">
        <title>Genome-scale phylogeny and comparative genomics of the fungal order Sordariales.</title>
        <authorList>
            <person name="Hensen N."/>
            <person name="Bonometti L."/>
            <person name="Westerberg I."/>
            <person name="Brannstrom I.O."/>
            <person name="Guillou S."/>
            <person name="Cros-Aarteil S."/>
            <person name="Calhoun S."/>
            <person name="Haridas S."/>
            <person name="Kuo A."/>
            <person name="Mondo S."/>
            <person name="Pangilinan J."/>
            <person name="Riley R."/>
            <person name="LaButti K."/>
            <person name="Andreopoulos B."/>
            <person name="Lipzen A."/>
            <person name="Chen C."/>
            <person name="Yan M."/>
            <person name="Daum C."/>
            <person name="Ng V."/>
            <person name="Clum A."/>
            <person name="Steindorff A."/>
            <person name="Ohm R.A."/>
            <person name="Martin F."/>
            <person name="Silar P."/>
            <person name="Natvig D.O."/>
            <person name="Lalanne C."/>
            <person name="Gautier V."/>
            <person name="Ament-Velasquez S.L."/>
            <person name="Kruys A."/>
            <person name="Hutchinson M.I."/>
            <person name="Powell A.J."/>
            <person name="Barry K."/>
            <person name="Miller A.N."/>
            <person name="Grigoriev I.V."/>
            <person name="Debuchy R."/>
            <person name="Gladieux P."/>
            <person name="Hiltunen Thoren M."/>
            <person name="Johannesson H."/>
        </authorList>
    </citation>
    <scope>NUCLEOTIDE SEQUENCE</scope>
    <source>
        <strain evidence="7">CBS 955.72</strain>
    </source>
</reference>
<dbReference type="PANTHER" id="PTHR46015">
    <property type="entry name" value="ZGC:172121"/>
    <property type="match status" value="1"/>
</dbReference>
<dbReference type="Pfam" id="PF02574">
    <property type="entry name" value="S-methyl_trans"/>
    <property type="match status" value="1"/>
</dbReference>
<dbReference type="SUPFAM" id="SSF82282">
    <property type="entry name" value="Homocysteine S-methyltransferase"/>
    <property type="match status" value="1"/>
</dbReference>
<organism evidence="7 8">
    <name type="scientific">Lasiosphaeria hispida</name>
    <dbReference type="NCBI Taxonomy" id="260671"/>
    <lineage>
        <taxon>Eukaryota</taxon>
        <taxon>Fungi</taxon>
        <taxon>Dikarya</taxon>
        <taxon>Ascomycota</taxon>
        <taxon>Pezizomycotina</taxon>
        <taxon>Sordariomycetes</taxon>
        <taxon>Sordariomycetidae</taxon>
        <taxon>Sordariales</taxon>
        <taxon>Lasiosphaeriaceae</taxon>
        <taxon>Lasiosphaeria</taxon>
    </lineage>
</organism>
<feature type="binding site" evidence="5">
    <location>
        <position position="339"/>
    </location>
    <ligand>
        <name>Zn(2+)</name>
        <dbReference type="ChEBI" id="CHEBI:29105"/>
    </ligand>
</feature>
<proteinExistence type="predicted"/>
<dbReference type="InterPro" id="IPR051486">
    <property type="entry name" value="Hcy_S-methyltransferase"/>
</dbReference>
<keyword evidence="2 5" id="KW-0808">Transferase</keyword>
<dbReference type="EMBL" id="JAUIQD010000001">
    <property type="protein sequence ID" value="KAK3362403.1"/>
    <property type="molecule type" value="Genomic_DNA"/>
</dbReference>
<dbReference type="InterPro" id="IPR036589">
    <property type="entry name" value="HCY_dom_sf"/>
</dbReference>
<dbReference type="GO" id="GO:0009086">
    <property type="term" value="P:methionine biosynthetic process"/>
    <property type="evidence" value="ECO:0007669"/>
    <property type="project" value="TreeGrafter"/>
</dbReference>
<keyword evidence="8" id="KW-1185">Reference proteome</keyword>
<reference evidence="7" key="2">
    <citation type="submission" date="2023-06" db="EMBL/GenBank/DDBJ databases">
        <authorList>
            <consortium name="Lawrence Berkeley National Laboratory"/>
            <person name="Haridas S."/>
            <person name="Hensen N."/>
            <person name="Bonometti L."/>
            <person name="Westerberg I."/>
            <person name="Brannstrom I.O."/>
            <person name="Guillou S."/>
            <person name="Cros-Aarteil S."/>
            <person name="Calhoun S."/>
            <person name="Kuo A."/>
            <person name="Mondo S."/>
            <person name="Pangilinan J."/>
            <person name="Riley R."/>
            <person name="Labutti K."/>
            <person name="Andreopoulos B."/>
            <person name="Lipzen A."/>
            <person name="Chen C."/>
            <person name="Yanf M."/>
            <person name="Daum C."/>
            <person name="Ng V."/>
            <person name="Clum A."/>
            <person name="Steindorff A."/>
            <person name="Ohm R."/>
            <person name="Martin F."/>
            <person name="Silar P."/>
            <person name="Natvig D."/>
            <person name="Lalanne C."/>
            <person name="Gautier V."/>
            <person name="Ament-Velasquez S.L."/>
            <person name="Kruys A."/>
            <person name="Hutchinson M.I."/>
            <person name="Powell A.J."/>
            <person name="Barry K."/>
            <person name="Miller A.N."/>
            <person name="Grigoriev I.V."/>
            <person name="Debuchy R."/>
            <person name="Gladieux P."/>
            <person name="Thoren M.H."/>
            <person name="Johannesson H."/>
        </authorList>
    </citation>
    <scope>NUCLEOTIDE SEQUENCE</scope>
    <source>
        <strain evidence="7">CBS 955.72</strain>
    </source>
</reference>
<evidence type="ECO:0000256" key="4">
    <source>
        <dbReference type="ARBA" id="ARBA00022833"/>
    </source>
</evidence>
<comment type="cofactor">
    <cofactor evidence="5">
        <name>Zn(2+)</name>
        <dbReference type="ChEBI" id="CHEBI:29105"/>
    </cofactor>
</comment>
<dbReference type="GO" id="GO:0032259">
    <property type="term" value="P:methylation"/>
    <property type="evidence" value="ECO:0007669"/>
    <property type="project" value="UniProtKB-KW"/>
</dbReference>
<evidence type="ECO:0000256" key="2">
    <source>
        <dbReference type="ARBA" id="ARBA00022679"/>
    </source>
</evidence>
<name>A0AAJ0MJE2_9PEZI</name>
<keyword evidence="1 5" id="KW-0489">Methyltransferase</keyword>
<evidence type="ECO:0000256" key="5">
    <source>
        <dbReference type="PROSITE-ProRule" id="PRU00333"/>
    </source>
</evidence>
<feature type="binding site" evidence="5">
    <location>
        <position position="250"/>
    </location>
    <ligand>
        <name>Zn(2+)</name>
        <dbReference type="ChEBI" id="CHEBI:29105"/>
    </ligand>
</feature>
<evidence type="ECO:0000259" key="6">
    <source>
        <dbReference type="PROSITE" id="PS50970"/>
    </source>
</evidence>
<dbReference type="Proteomes" id="UP001275084">
    <property type="component" value="Unassembled WGS sequence"/>
</dbReference>
<feature type="binding site" evidence="5">
    <location>
        <position position="340"/>
    </location>
    <ligand>
        <name>Zn(2+)</name>
        <dbReference type="ChEBI" id="CHEBI:29105"/>
    </ligand>
</feature>
<gene>
    <name evidence="7" type="ORF">B0T25DRAFT_586716</name>
</gene>
<accession>A0AAJ0MJE2</accession>
<dbReference type="PROSITE" id="PS50970">
    <property type="entry name" value="HCY"/>
    <property type="match status" value="1"/>
</dbReference>
<sequence>MDSPIPIRILDGGLGTTLEDQFHVEFGSKTPLWSSHLLVADQKTLLDCQTEFGAAGADIISTATYNVSITGFAKTKTPDWPRGVSIADLSQFLGDAILIACEARAAFDSEVALSLGPYGATMQPSTEYNANYDEQHRTAQQLFEWHLNRILCFRKTASLLSPVKYFAFETVPCLSEIHAIRMLLRSAYLSGPSGPCCIRTPAWISCVFPGDDDQLPDGTSAEDAVAAMLGYEDMGGPGPPYPPWGIGINCTKVHKLDSLVRKYERAVQRLIDDCHIFAWPSLVLYPDGTNGEVYNPETKKWELPEGTKPPETPWEVQLANVVNATSRRAKWHTIIVGGCCKTTPADIARLRKLLIGPDTLRSGPSEGDSGAESSQ</sequence>
<dbReference type="GO" id="GO:0046872">
    <property type="term" value="F:metal ion binding"/>
    <property type="evidence" value="ECO:0007669"/>
    <property type="project" value="UniProtKB-KW"/>
</dbReference>
<dbReference type="PANTHER" id="PTHR46015:SF1">
    <property type="entry name" value="HOMOCYSTEINE S-METHYLTRANSFERASE-LIKE ISOFORM 1"/>
    <property type="match status" value="1"/>
</dbReference>
<keyword evidence="4 5" id="KW-0862">Zinc</keyword>
<evidence type="ECO:0000256" key="3">
    <source>
        <dbReference type="ARBA" id="ARBA00022723"/>
    </source>
</evidence>
<dbReference type="GO" id="GO:0033528">
    <property type="term" value="P:S-methylmethionine cycle"/>
    <property type="evidence" value="ECO:0007669"/>
    <property type="project" value="TreeGrafter"/>
</dbReference>
<dbReference type="AlphaFoldDB" id="A0AAJ0MJE2"/>
<comment type="caution">
    <text evidence="7">The sequence shown here is derived from an EMBL/GenBank/DDBJ whole genome shotgun (WGS) entry which is preliminary data.</text>
</comment>
<evidence type="ECO:0000256" key="1">
    <source>
        <dbReference type="ARBA" id="ARBA00022603"/>
    </source>
</evidence>
<evidence type="ECO:0000313" key="8">
    <source>
        <dbReference type="Proteomes" id="UP001275084"/>
    </source>
</evidence>
<protein>
    <submittedName>
        <fullName evidence="7">Homocysteine S-methyltransferase</fullName>
    </submittedName>
</protein>
<dbReference type="InterPro" id="IPR003726">
    <property type="entry name" value="HCY_dom"/>
</dbReference>
<dbReference type="Gene3D" id="3.20.20.330">
    <property type="entry name" value="Homocysteine-binding-like domain"/>
    <property type="match status" value="1"/>
</dbReference>
<evidence type="ECO:0000313" key="7">
    <source>
        <dbReference type="EMBL" id="KAK3362403.1"/>
    </source>
</evidence>
<dbReference type="GO" id="GO:0008898">
    <property type="term" value="F:S-adenosylmethionine-homocysteine S-methyltransferase activity"/>
    <property type="evidence" value="ECO:0007669"/>
    <property type="project" value="TreeGrafter"/>
</dbReference>
<keyword evidence="3 5" id="KW-0479">Metal-binding</keyword>